<evidence type="ECO:0000313" key="12">
    <source>
        <dbReference type="EMBL" id="QJE97568.1"/>
    </source>
</evidence>
<feature type="compositionally biased region" description="Pro residues" evidence="10">
    <location>
        <begin position="109"/>
        <end position="120"/>
    </location>
</feature>
<dbReference type="Proteomes" id="UP000501812">
    <property type="component" value="Chromosome"/>
</dbReference>
<accession>A0A858RM83</accession>
<sequence length="264" mass="27327">MSPFIYALNIGTFATWLTVAGASTVACTIHLSERLPELISMGQLIDADIGTEVDLSDMSQGSAPASDPTEEVTDQESVPEEQVAEAELPEVPDEALPEIPDVAEMEPLPEIPDFPQPTPQKPAVKAPESAPKPKVVARNTSGKAKESTPGARKASSSGQSGAGTGSGAGNVAGGGSSPMGSARFAGGRFPKPNYPAEARRAGIEGRVVVFLTVDERGNVVDASIRGSSGNASLDAEVIRCARRAKYPPGTRATATKSVLFRLNS</sequence>
<reference evidence="12 13" key="1">
    <citation type="submission" date="2020-04" db="EMBL/GenBank/DDBJ databases">
        <title>Luteolibacter sp. G-1-1-1 isolated from soil.</title>
        <authorList>
            <person name="Dahal R.H."/>
        </authorList>
    </citation>
    <scope>NUCLEOTIDE SEQUENCE [LARGE SCALE GENOMIC DNA]</scope>
    <source>
        <strain evidence="12 13">G-1-1-1</strain>
    </source>
</reference>
<name>A0A858RM83_9BACT</name>
<dbReference type="EMBL" id="CP051774">
    <property type="protein sequence ID" value="QJE97568.1"/>
    <property type="molecule type" value="Genomic_DNA"/>
</dbReference>
<dbReference type="RefSeq" id="WP_169455994.1">
    <property type="nucleotide sequence ID" value="NZ_CP051774.1"/>
</dbReference>
<dbReference type="SUPFAM" id="SSF74653">
    <property type="entry name" value="TolA/TonB C-terminal domain"/>
    <property type="match status" value="1"/>
</dbReference>
<dbReference type="InterPro" id="IPR006260">
    <property type="entry name" value="TonB/TolA_C"/>
</dbReference>
<keyword evidence="6" id="KW-0812">Transmembrane</keyword>
<evidence type="ECO:0000256" key="9">
    <source>
        <dbReference type="ARBA" id="ARBA00023136"/>
    </source>
</evidence>
<dbReference type="GO" id="GO:0005886">
    <property type="term" value="C:plasma membrane"/>
    <property type="evidence" value="ECO:0007669"/>
    <property type="project" value="UniProtKB-SubCell"/>
</dbReference>
<keyword evidence="3" id="KW-0813">Transport</keyword>
<dbReference type="GO" id="GO:0055085">
    <property type="term" value="P:transmembrane transport"/>
    <property type="evidence" value="ECO:0007669"/>
    <property type="project" value="InterPro"/>
</dbReference>
<feature type="compositionally biased region" description="Low complexity" evidence="10">
    <location>
        <begin position="150"/>
        <end position="159"/>
    </location>
</feature>
<dbReference type="GO" id="GO:0015031">
    <property type="term" value="P:protein transport"/>
    <property type="evidence" value="ECO:0007669"/>
    <property type="project" value="UniProtKB-KW"/>
</dbReference>
<dbReference type="PROSITE" id="PS52015">
    <property type="entry name" value="TONB_CTD"/>
    <property type="match status" value="1"/>
</dbReference>
<feature type="region of interest" description="Disordered" evidence="10">
    <location>
        <begin position="107"/>
        <end position="191"/>
    </location>
</feature>
<protein>
    <submittedName>
        <fullName evidence="12">Energy transducer TonB</fullName>
    </submittedName>
</protein>
<dbReference type="InterPro" id="IPR051045">
    <property type="entry name" value="TonB-dependent_transducer"/>
</dbReference>
<feature type="compositionally biased region" description="Acidic residues" evidence="10">
    <location>
        <begin position="68"/>
        <end position="93"/>
    </location>
</feature>
<dbReference type="KEGG" id="luo:HHL09_17865"/>
<evidence type="ECO:0000256" key="2">
    <source>
        <dbReference type="ARBA" id="ARBA00006555"/>
    </source>
</evidence>
<feature type="domain" description="TonB C-terminal" evidence="11">
    <location>
        <begin position="179"/>
        <end position="264"/>
    </location>
</feature>
<evidence type="ECO:0000256" key="1">
    <source>
        <dbReference type="ARBA" id="ARBA00004383"/>
    </source>
</evidence>
<evidence type="ECO:0000256" key="4">
    <source>
        <dbReference type="ARBA" id="ARBA00022475"/>
    </source>
</evidence>
<evidence type="ECO:0000256" key="7">
    <source>
        <dbReference type="ARBA" id="ARBA00022927"/>
    </source>
</evidence>
<keyword evidence="4" id="KW-1003">Cell membrane</keyword>
<keyword evidence="9" id="KW-0472">Membrane</keyword>
<dbReference type="PANTHER" id="PTHR33446">
    <property type="entry name" value="PROTEIN TONB-RELATED"/>
    <property type="match status" value="1"/>
</dbReference>
<gene>
    <name evidence="12" type="ORF">HHL09_17865</name>
</gene>
<dbReference type="NCBIfam" id="TIGR01352">
    <property type="entry name" value="tonB_Cterm"/>
    <property type="match status" value="1"/>
</dbReference>
<feature type="region of interest" description="Disordered" evidence="10">
    <location>
        <begin position="55"/>
        <end position="93"/>
    </location>
</feature>
<keyword evidence="7" id="KW-0653">Protein transport</keyword>
<dbReference type="InterPro" id="IPR037682">
    <property type="entry name" value="TonB_C"/>
</dbReference>
<dbReference type="PRINTS" id="PR01374">
    <property type="entry name" value="TONBPROTEIN"/>
</dbReference>
<keyword evidence="8" id="KW-1133">Transmembrane helix</keyword>
<dbReference type="GO" id="GO:0031992">
    <property type="term" value="F:energy transducer activity"/>
    <property type="evidence" value="ECO:0007669"/>
    <property type="project" value="InterPro"/>
</dbReference>
<dbReference type="GO" id="GO:0015891">
    <property type="term" value="P:siderophore transport"/>
    <property type="evidence" value="ECO:0007669"/>
    <property type="project" value="InterPro"/>
</dbReference>
<evidence type="ECO:0000259" key="11">
    <source>
        <dbReference type="PROSITE" id="PS52015"/>
    </source>
</evidence>
<dbReference type="Pfam" id="PF03544">
    <property type="entry name" value="TonB_C"/>
    <property type="match status" value="1"/>
</dbReference>
<proteinExistence type="inferred from homology"/>
<evidence type="ECO:0000256" key="3">
    <source>
        <dbReference type="ARBA" id="ARBA00022448"/>
    </source>
</evidence>
<organism evidence="12 13">
    <name type="scientific">Luteolibacter luteus</name>
    <dbReference type="NCBI Taxonomy" id="2728835"/>
    <lineage>
        <taxon>Bacteria</taxon>
        <taxon>Pseudomonadati</taxon>
        <taxon>Verrucomicrobiota</taxon>
        <taxon>Verrucomicrobiia</taxon>
        <taxon>Verrucomicrobiales</taxon>
        <taxon>Verrucomicrobiaceae</taxon>
        <taxon>Luteolibacter</taxon>
    </lineage>
</organism>
<keyword evidence="5" id="KW-0997">Cell inner membrane</keyword>
<comment type="subcellular location">
    <subcellularLocation>
        <location evidence="1">Cell inner membrane</location>
        <topology evidence="1">Single-pass membrane protein</topology>
        <orientation evidence="1">Periplasmic side</orientation>
    </subcellularLocation>
</comment>
<evidence type="ECO:0000256" key="5">
    <source>
        <dbReference type="ARBA" id="ARBA00022519"/>
    </source>
</evidence>
<evidence type="ECO:0000256" key="10">
    <source>
        <dbReference type="SAM" id="MobiDB-lite"/>
    </source>
</evidence>
<dbReference type="AlphaFoldDB" id="A0A858RM83"/>
<dbReference type="GO" id="GO:0030288">
    <property type="term" value="C:outer membrane-bounded periplasmic space"/>
    <property type="evidence" value="ECO:0007669"/>
    <property type="project" value="InterPro"/>
</dbReference>
<feature type="compositionally biased region" description="Gly residues" evidence="10">
    <location>
        <begin position="160"/>
        <end position="177"/>
    </location>
</feature>
<evidence type="ECO:0000256" key="8">
    <source>
        <dbReference type="ARBA" id="ARBA00022989"/>
    </source>
</evidence>
<evidence type="ECO:0000313" key="13">
    <source>
        <dbReference type="Proteomes" id="UP000501812"/>
    </source>
</evidence>
<dbReference type="Gene3D" id="3.30.1150.10">
    <property type="match status" value="1"/>
</dbReference>
<keyword evidence="13" id="KW-1185">Reference proteome</keyword>
<dbReference type="InterPro" id="IPR003538">
    <property type="entry name" value="TonB"/>
</dbReference>
<evidence type="ECO:0000256" key="6">
    <source>
        <dbReference type="ARBA" id="ARBA00022692"/>
    </source>
</evidence>
<comment type="similarity">
    <text evidence="2">Belongs to the TonB family.</text>
</comment>